<dbReference type="Gene3D" id="1.10.8.60">
    <property type="match status" value="1"/>
</dbReference>
<keyword evidence="3" id="KW-0472">Membrane</keyword>
<keyword evidence="5" id="KW-0496">Mitochondrion</keyword>
<dbReference type="InterPro" id="IPR051701">
    <property type="entry name" value="Mito_OM_Translocase_MSP1"/>
</dbReference>
<dbReference type="FunFam" id="3.40.50.300:FF:000538">
    <property type="entry name" value="ATPase family AAA domain-containing protein 1"/>
    <property type="match status" value="1"/>
</dbReference>
<evidence type="ECO:0000256" key="4">
    <source>
        <dbReference type="ARBA" id="ARBA00022840"/>
    </source>
</evidence>
<evidence type="ECO:0000256" key="6">
    <source>
        <dbReference type="RuleBase" id="RU003651"/>
    </source>
</evidence>
<name>A0A6P8YWR1_THRPL</name>
<evidence type="ECO:0000313" key="9">
    <source>
        <dbReference type="RefSeq" id="XP_034244568.1"/>
    </source>
</evidence>
<keyword evidence="3" id="KW-1000">Mitochondrion outer membrane</keyword>
<dbReference type="FunCoup" id="A0A6P8YWR1">
    <property type="interactions" value="1993"/>
</dbReference>
<dbReference type="SMART" id="SM00382">
    <property type="entry name" value="AAA"/>
    <property type="match status" value="1"/>
</dbReference>
<dbReference type="InterPro" id="IPR003960">
    <property type="entry name" value="ATPase_AAA_CS"/>
</dbReference>
<dbReference type="GO" id="GO:0016887">
    <property type="term" value="F:ATP hydrolysis activity"/>
    <property type="evidence" value="ECO:0007669"/>
    <property type="project" value="InterPro"/>
</dbReference>
<dbReference type="Pfam" id="PF00004">
    <property type="entry name" value="AAA"/>
    <property type="match status" value="1"/>
</dbReference>
<dbReference type="GO" id="GO:0005741">
    <property type="term" value="C:mitochondrial outer membrane"/>
    <property type="evidence" value="ECO:0007669"/>
    <property type="project" value="UniProtKB-SubCell"/>
</dbReference>
<evidence type="ECO:0000256" key="2">
    <source>
        <dbReference type="ARBA" id="ARBA00022741"/>
    </source>
</evidence>
<sequence>MSDSFSRTEILAATVKLSVLAAFTYVTLKFILGQLDPDSESESTYKNARKKAKAILERLGLSNEKHLKSLNQHELMIAKGLIDPRDITTTWDHIAGLDNVLQELRETVILPIQKKELFADSHLTRAPKGVLLYGPPGCGKTMIAKAIAREAGCNFINLDMSCLTDKWYGESQKLACAVFTLAVKLQPCIVFIDEIDSFLRNRSSFDHEATAMIKAQFMSLWDGLTTDPSCTVIVMGTTNRPQDLDRAILRRMPASFHIEMPNAVQRQQILDIILKTEPIANDVNLHRLAEITDGFSGSDLRELCRSASVYRLKDFMNNSQKEKANTSNESEDEFHDALRPITMEDLSTACLKLRNSKDFCGAEYSRQEVSWNRV</sequence>
<dbReference type="CDD" id="cd19520">
    <property type="entry name" value="RecA-like_ATAD1"/>
    <property type="match status" value="1"/>
</dbReference>
<keyword evidence="2 6" id="KW-0547">Nucleotide-binding</keyword>
<keyword evidence="8" id="KW-1185">Reference proteome</keyword>
<dbReference type="PANTHER" id="PTHR45644:SF3">
    <property type="entry name" value="FI08533P-RELATED"/>
    <property type="match status" value="1"/>
</dbReference>
<dbReference type="GeneID" id="117647131"/>
<evidence type="ECO:0000256" key="3">
    <source>
        <dbReference type="ARBA" id="ARBA00022787"/>
    </source>
</evidence>
<dbReference type="SUPFAM" id="SSF52540">
    <property type="entry name" value="P-loop containing nucleoside triphosphate hydrolases"/>
    <property type="match status" value="1"/>
</dbReference>
<comment type="subcellular location">
    <subcellularLocation>
        <location evidence="1">Mitochondrion outer membrane</location>
        <topology evidence="1">Single-pass membrane protein</topology>
    </subcellularLocation>
</comment>
<dbReference type="RefSeq" id="XP_034244568.1">
    <property type="nucleotide sequence ID" value="XM_034388677.1"/>
</dbReference>
<accession>A0A6P8YWR1</accession>
<dbReference type="InterPro" id="IPR003593">
    <property type="entry name" value="AAA+_ATPase"/>
</dbReference>
<dbReference type="AlphaFoldDB" id="A0A6P8YWR1"/>
<dbReference type="GO" id="GO:0005524">
    <property type="term" value="F:ATP binding"/>
    <property type="evidence" value="ECO:0007669"/>
    <property type="project" value="UniProtKB-KW"/>
</dbReference>
<feature type="domain" description="AAA+ ATPase" evidence="7">
    <location>
        <begin position="126"/>
        <end position="264"/>
    </location>
</feature>
<keyword evidence="4 6" id="KW-0067">ATP-binding</keyword>
<dbReference type="InterPro" id="IPR003959">
    <property type="entry name" value="ATPase_AAA_core"/>
</dbReference>
<protein>
    <submittedName>
        <fullName evidence="9">ATPase family AAA domain-containing protein 1-like</fullName>
    </submittedName>
</protein>
<dbReference type="InterPro" id="IPR027417">
    <property type="entry name" value="P-loop_NTPase"/>
</dbReference>
<proteinExistence type="inferred from homology"/>
<evidence type="ECO:0000256" key="5">
    <source>
        <dbReference type="ARBA" id="ARBA00023128"/>
    </source>
</evidence>
<reference evidence="9" key="1">
    <citation type="submission" date="2025-08" db="UniProtKB">
        <authorList>
            <consortium name="RefSeq"/>
        </authorList>
    </citation>
    <scope>IDENTIFICATION</scope>
    <source>
        <tissue evidence="9">Total insect</tissue>
    </source>
</reference>
<evidence type="ECO:0000313" key="8">
    <source>
        <dbReference type="Proteomes" id="UP000515158"/>
    </source>
</evidence>
<dbReference type="Proteomes" id="UP000515158">
    <property type="component" value="Unplaced"/>
</dbReference>
<evidence type="ECO:0000259" key="7">
    <source>
        <dbReference type="SMART" id="SM00382"/>
    </source>
</evidence>
<dbReference type="Pfam" id="PF17862">
    <property type="entry name" value="AAA_lid_3"/>
    <property type="match status" value="1"/>
</dbReference>
<organism evidence="9">
    <name type="scientific">Thrips palmi</name>
    <name type="common">Melon thrips</name>
    <dbReference type="NCBI Taxonomy" id="161013"/>
    <lineage>
        <taxon>Eukaryota</taxon>
        <taxon>Metazoa</taxon>
        <taxon>Ecdysozoa</taxon>
        <taxon>Arthropoda</taxon>
        <taxon>Hexapoda</taxon>
        <taxon>Insecta</taxon>
        <taxon>Pterygota</taxon>
        <taxon>Neoptera</taxon>
        <taxon>Paraneoptera</taxon>
        <taxon>Thysanoptera</taxon>
        <taxon>Terebrantia</taxon>
        <taxon>Thripoidea</taxon>
        <taxon>Thripidae</taxon>
        <taxon>Thrips</taxon>
    </lineage>
</organism>
<evidence type="ECO:0000256" key="1">
    <source>
        <dbReference type="ARBA" id="ARBA00004572"/>
    </source>
</evidence>
<dbReference type="KEGG" id="tpal:117647131"/>
<comment type="similarity">
    <text evidence="6">Belongs to the AAA ATPase family.</text>
</comment>
<dbReference type="PANTHER" id="PTHR45644">
    <property type="entry name" value="AAA ATPASE, PUTATIVE (AFU_ORTHOLOGUE AFUA_2G12920)-RELATED-RELATED"/>
    <property type="match status" value="1"/>
</dbReference>
<dbReference type="InParanoid" id="A0A6P8YWR1"/>
<dbReference type="InterPro" id="IPR041569">
    <property type="entry name" value="AAA_lid_3"/>
</dbReference>
<dbReference type="PROSITE" id="PS00674">
    <property type="entry name" value="AAA"/>
    <property type="match status" value="1"/>
</dbReference>
<dbReference type="GO" id="GO:0140570">
    <property type="term" value="P:extraction of mislocalized protein from mitochondrial outer membrane"/>
    <property type="evidence" value="ECO:0007669"/>
    <property type="project" value="TreeGrafter"/>
</dbReference>
<gene>
    <name evidence="9" type="primary">LOC117647131</name>
</gene>
<dbReference type="Gene3D" id="3.40.50.300">
    <property type="entry name" value="P-loop containing nucleotide triphosphate hydrolases"/>
    <property type="match status" value="1"/>
</dbReference>
<dbReference type="OrthoDB" id="10254455at2759"/>